<dbReference type="InterPro" id="IPR007359">
    <property type="entry name" value="SigmaE_reg_RseC_MucC"/>
</dbReference>
<keyword evidence="1" id="KW-0812">Transmembrane</keyword>
<protein>
    <submittedName>
        <fullName evidence="2">SoxR reducing system RseC family protein</fullName>
    </submittedName>
</protein>
<keyword evidence="3" id="KW-1185">Reference proteome</keyword>
<reference evidence="2" key="1">
    <citation type="submission" date="2022-12" db="EMBL/GenBank/DDBJ databases">
        <authorList>
            <person name="Wang J."/>
        </authorList>
    </citation>
    <scope>NUCLEOTIDE SEQUENCE</scope>
    <source>
        <strain evidence="2">HY-42-06</strain>
    </source>
</reference>
<evidence type="ECO:0000256" key="1">
    <source>
        <dbReference type="SAM" id="Phobius"/>
    </source>
</evidence>
<feature type="transmembrane region" description="Helical" evidence="1">
    <location>
        <begin position="69"/>
        <end position="91"/>
    </location>
</feature>
<dbReference type="PIRSF" id="PIRSF004923">
    <property type="entry name" value="RseC"/>
    <property type="match status" value="1"/>
</dbReference>
<dbReference type="InterPro" id="IPR026268">
    <property type="entry name" value="RseC"/>
</dbReference>
<keyword evidence="1" id="KW-0472">Membrane</keyword>
<dbReference type="RefSeq" id="WP_268050784.1">
    <property type="nucleotide sequence ID" value="NZ_JAPQES010000005.1"/>
</dbReference>
<organism evidence="2 3">
    <name type="scientific">Clostridium ganghwense</name>
    <dbReference type="NCBI Taxonomy" id="312089"/>
    <lineage>
        <taxon>Bacteria</taxon>
        <taxon>Bacillati</taxon>
        <taxon>Bacillota</taxon>
        <taxon>Clostridia</taxon>
        <taxon>Eubacteriales</taxon>
        <taxon>Clostridiaceae</taxon>
        <taxon>Clostridium</taxon>
    </lineage>
</organism>
<dbReference type="Pfam" id="PF04246">
    <property type="entry name" value="RseC_MucC"/>
    <property type="match status" value="1"/>
</dbReference>
<evidence type="ECO:0000313" key="3">
    <source>
        <dbReference type="Proteomes" id="UP001079657"/>
    </source>
</evidence>
<sequence length="142" mass="15467">MTEEGYITSIQGDYASVIVKRKSGCGDNCASCKGGCTQPSVTTEVKNTLGASKGDKVKVSIEEKALNKLVFWAYVFPLIMMAIGIGGGTSFFKGAGYENYEMLSFLLGMVLLAVSYLILKIINEKKSQNKETTLKMVEIIRD</sequence>
<accession>A0ABT4CS39</accession>
<gene>
    <name evidence="2" type="ORF">OXH55_14655</name>
</gene>
<evidence type="ECO:0000313" key="2">
    <source>
        <dbReference type="EMBL" id="MCY6371884.1"/>
    </source>
</evidence>
<proteinExistence type="predicted"/>
<dbReference type="EMBL" id="JAPQES010000005">
    <property type="protein sequence ID" value="MCY6371884.1"/>
    <property type="molecule type" value="Genomic_DNA"/>
</dbReference>
<comment type="caution">
    <text evidence="2">The sequence shown here is derived from an EMBL/GenBank/DDBJ whole genome shotgun (WGS) entry which is preliminary data.</text>
</comment>
<dbReference type="Proteomes" id="UP001079657">
    <property type="component" value="Unassembled WGS sequence"/>
</dbReference>
<keyword evidence="1" id="KW-1133">Transmembrane helix</keyword>
<dbReference type="PANTHER" id="PTHR35867">
    <property type="entry name" value="PROTEIN RSEC"/>
    <property type="match status" value="1"/>
</dbReference>
<feature type="transmembrane region" description="Helical" evidence="1">
    <location>
        <begin position="103"/>
        <end position="122"/>
    </location>
</feature>
<name>A0ABT4CS39_9CLOT</name>
<dbReference type="PANTHER" id="PTHR35867:SF1">
    <property type="entry name" value="PROTEIN RSEC"/>
    <property type="match status" value="1"/>
</dbReference>